<keyword evidence="1" id="KW-1185">Reference proteome</keyword>
<protein>
    <submittedName>
        <fullName evidence="2">Ovule protein</fullName>
    </submittedName>
</protein>
<name>A0A914SKP9_PAREQ</name>
<dbReference type="Proteomes" id="UP000887564">
    <property type="component" value="Unplaced"/>
</dbReference>
<proteinExistence type="predicted"/>
<dbReference type="AlphaFoldDB" id="A0A914SKP9"/>
<organism evidence="1 2">
    <name type="scientific">Parascaris equorum</name>
    <name type="common">Equine roundworm</name>
    <dbReference type="NCBI Taxonomy" id="6256"/>
    <lineage>
        <taxon>Eukaryota</taxon>
        <taxon>Metazoa</taxon>
        <taxon>Ecdysozoa</taxon>
        <taxon>Nematoda</taxon>
        <taxon>Chromadorea</taxon>
        <taxon>Rhabditida</taxon>
        <taxon>Spirurina</taxon>
        <taxon>Ascaridomorpha</taxon>
        <taxon>Ascaridoidea</taxon>
        <taxon>Ascarididae</taxon>
        <taxon>Parascaris</taxon>
    </lineage>
</organism>
<dbReference type="WBParaSite" id="PEQ_0001458601-mRNA-1">
    <property type="protein sequence ID" value="PEQ_0001458601-mRNA-1"/>
    <property type="gene ID" value="PEQ_0001458601"/>
</dbReference>
<evidence type="ECO:0000313" key="2">
    <source>
        <dbReference type="WBParaSite" id="PEQ_0001458601-mRNA-1"/>
    </source>
</evidence>
<sequence length="69" mass="8088">MNVELRNIQKIEHQCYKLIAQLQLSLLLSVLFKSSLEKSFAKSYHHICRLKLRCIRVKSESVVCARRAD</sequence>
<reference evidence="2" key="1">
    <citation type="submission" date="2022-11" db="UniProtKB">
        <authorList>
            <consortium name="WormBaseParasite"/>
        </authorList>
    </citation>
    <scope>IDENTIFICATION</scope>
</reference>
<evidence type="ECO:0000313" key="1">
    <source>
        <dbReference type="Proteomes" id="UP000887564"/>
    </source>
</evidence>
<accession>A0A914SKP9</accession>